<proteinExistence type="predicted"/>
<feature type="transmembrane region" description="Helical" evidence="3">
    <location>
        <begin position="288"/>
        <end position="309"/>
    </location>
</feature>
<accession>A0A1M4VYG4</accession>
<feature type="compositionally biased region" description="Low complexity" evidence="2">
    <location>
        <begin position="189"/>
        <end position="243"/>
    </location>
</feature>
<evidence type="ECO:0000313" key="6">
    <source>
        <dbReference type="EMBL" id="SHE73752.1"/>
    </source>
</evidence>
<sequence>MMRTVNKLKNRIKLLLSVSVLAVMVCSAVPVYAEGRTYDVVFKAGSHGTLETSDEKGLSSITFKQAYGEFTKAGDVGIKEEDGYYFTEWSPEVEDTVTKRTVYVAQYARLVDSVMYKVNYVDAEGSSVAAPKFQECNVGDSRTERAVTVTGYTADENVKTAVISSGNVEITFTYTANGPEVETVTETNTVTVPGPTTTNVVTQTGTPGTTTTPGAAATPGTTTAPEATTPETTAPTEEPGTTTIPDEEVPLAENPGGGEDNEDQDTTTIEDEEVPLADKELKKDNSKWIYSAIAGGGVLVLGAAALILARRRKM</sequence>
<evidence type="ECO:0000256" key="1">
    <source>
        <dbReference type="ARBA" id="ARBA00022737"/>
    </source>
</evidence>
<feature type="region of interest" description="Disordered" evidence="2">
    <location>
        <begin position="189"/>
        <end position="274"/>
    </location>
</feature>
<dbReference type="OrthoDB" id="6372180at2"/>
<feature type="chain" id="PRO_5012544680" description="MucBP domain-containing protein" evidence="4">
    <location>
        <begin position="34"/>
        <end position="314"/>
    </location>
</feature>
<organism evidence="6 7">
    <name type="scientific">Lactonifactor longoviformis DSM 17459</name>
    <dbReference type="NCBI Taxonomy" id="1122155"/>
    <lineage>
        <taxon>Bacteria</taxon>
        <taxon>Bacillati</taxon>
        <taxon>Bacillota</taxon>
        <taxon>Clostridia</taxon>
        <taxon>Eubacteriales</taxon>
        <taxon>Clostridiaceae</taxon>
        <taxon>Lactonifactor</taxon>
    </lineage>
</organism>
<feature type="compositionally biased region" description="Acidic residues" evidence="2">
    <location>
        <begin position="259"/>
        <end position="274"/>
    </location>
</feature>
<keyword evidence="4" id="KW-0732">Signal</keyword>
<protein>
    <recommendedName>
        <fullName evidence="5">MucBP domain-containing protein</fullName>
    </recommendedName>
</protein>
<dbReference type="InterPro" id="IPR009459">
    <property type="entry name" value="MucBP_dom"/>
</dbReference>
<keyword evidence="7" id="KW-1185">Reference proteome</keyword>
<reference evidence="6 7" key="1">
    <citation type="submission" date="2016-11" db="EMBL/GenBank/DDBJ databases">
        <authorList>
            <person name="Jaros S."/>
            <person name="Januszkiewicz K."/>
            <person name="Wedrychowicz H."/>
        </authorList>
    </citation>
    <scope>NUCLEOTIDE SEQUENCE [LARGE SCALE GENOMIC DNA]</scope>
    <source>
        <strain evidence="6 7">DSM 17459</strain>
    </source>
</reference>
<dbReference type="Pfam" id="PF06458">
    <property type="entry name" value="MucBP"/>
    <property type="match status" value="1"/>
</dbReference>
<keyword evidence="3" id="KW-0812">Transmembrane</keyword>
<evidence type="ECO:0000259" key="5">
    <source>
        <dbReference type="Pfam" id="PF06458"/>
    </source>
</evidence>
<keyword evidence="3" id="KW-0472">Membrane</keyword>
<dbReference type="EMBL" id="FQVI01000005">
    <property type="protein sequence ID" value="SHE73752.1"/>
    <property type="molecule type" value="Genomic_DNA"/>
</dbReference>
<evidence type="ECO:0000256" key="4">
    <source>
        <dbReference type="SAM" id="SignalP"/>
    </source>
</evidence>
<evidence type="ECO:0000313" key="7">
    <source>
        <dbReference type="Proteomes" id="UP000184245"/>
    </source>
</evidence>
<feature type="domain" description="MucBP" evidence="5">
    <location>
        <begin position="118"/>
        <end position="175"/>
    </location>
</feature>
<dbReference type="Proteomes" id="UP000184245">
    <property type="component" value="Unassembled WGS sequence"/>
</dbReference>
<dbReference type="STRING" id="1122155.SAMN02745158_01383"/>
<gene>
    <name evidence="6" type="ORF">SAMN02745158_01383</name>
</gene>
<name>A0A1M4VYG4_9CLOT</name>
<feature type="signal peptide" evidence="4">
    <location>
        <begin position="1"/>
        <end position="33"/>
    </location>
</feature>
<evidence type="ECO:0000256" key="2">
    <source>
        <dbReference type="SAM" id="MobiDB-lite"/>
    </source>
</evidence>
<dbReference type="Gene3D" id="3.10.20.320">
    <property type="entry name" value="Putative peptidoglycan bound protein (lpxtg motif)"/>
    <property type="match status" value="1"/>
</dbReference>
<keyword evidence="1" id="KW-0677">Repeat</keyword>
<dbReference type="AlphaFoldDB" id="A0A1M4VYG4"/>
<keyword evidence="3" id="KW-1133">Transmembrane helix</keyword>
<evidence type="ECO:0000256" key="3">
    <source>
        <dbReference type="SAM" id="Phobius"/>
    </source>
</evidence>